<feature type="transmembrane region" description="Helical" evidence="1">
    <location>
        <begin position="12"/>
        <end position="33"/>
    </location>
</feature>
<evidence type="ECO:0000256" key="1">
    <source>
        <dbReference type="SAM" id="Phobius"/>
    </source>
</evidence>
<sequence>MTVGIGMSFLRQIFLIFLPFCGYFLVLSCSGSFETTDYSAVRGVDPNVHSYLFKKTGKIVFIEIDERRSGMADTWQWVSGDPTNPKNTNVLYRELATKPGRPIDVKTYYGPNNFKIVELQDLNGDGRFETTVYFNWLASPQSISGIIARIESDTDHKPGVDLWIYPMSRMELDTNGDGQPDRFISDGETINRLYAKYVTEGTLSSDGFKVLPPALSWAIHPSLIPEGKNRAIISGSF</sequence>
<gene>
    <name evidence="2" type="ORF">BES34_010350</name>
</gene>
<keyword evidence="3" id="KW-1185">Reference proteome</keyword>
<organism evidence="2 3">
    <name type="scientific">Leptospira inadai serovar Lyme</name>
    <dbReference type="NCBI Taxonomy" id="293084"/>
    <lineage>
        <taxon>Bacteria</taxon>
        <taxon>Pseudomonadati</taxon>
        <taxon>Spirochaetota</taxon>
        <taxon>Spirochaetia</taxon>
        <taxon>Leptospirales</taxon>
        <taxon>Leptospiraceae</taxon>
        <taxon>Leptospira</taxon>
    </lineage>
</organism>
<evidence type="ECO:0000313" key="2">
    <source>
        <dbReference type="EMBL" id="PNV74967.1"/>
    </source>
</evidence>
<evidence type="ECO:0008006" key="4">
    <source>
        <dbReference type="Google" id="ProtNLM"/>
    </source>
</evidence>
<dbReference type="Proteomes" id="UP000094669">
    <property type="component" value="Unassembled WGS sequence"/>
</dbReference>
<keyword evidence="1" id="KW-0472">Membrane</keyword>
<reference evidence="2" key="1">
    <citation type="submission" date="2018-01" db="EMBL/GenBank/DDBJ databases">
        <title>Genomic characterization of Leptospira inadai serogroup Lyme isolated from captured rat in Brazil and comparative analysis with human reference strain.</title>
        <authorList>
            <person name="Moreno L.Z."/>
            <person name="Loureiro A.P."/>
            <person name="Miraglia F."/>
            <person name="Kremer F.S."/>
            <person name="Eslabao M.R."/>
            <person name="Dellagostin O.A."/>
            <person name="Lilenbaum W."/>
            <person name="Moreno A.M."/>
        </authorList>
    </citation>
    <scope>NUCLEOTIDE SEQUENCE [LARGE SCALE GENOMIC DNA]</scope>
    <source>
        <strain evidence="2">M34/99</strain>
    </source>
</reference>
<dbReference type="EMBL" id="MCRM02000009">
    <property type="protein sequence ID" value="PNV74967.1"/>
    <property type="molecule type" value="Genomic_DNA"/>
</dbReference>
<keyword evidence="1" id="KW-1133">Transmembrane helix</keyword>
<keyword evidence="1" id="KW-0812">Transmembrane</keyword>
<name>A0ABX4YI66_9LEPT</name>
<protein>
    <recommendedName>
        <fullName evidence="4">Lipoprotein</fullName>
    </recommendedName>
</protein>
<dbReference type="RefSeq" id="WP_103186204.1">
    <property type="nucleotide sequence ID" value="NZ_MCRM02000009.1"/>
</dbReference>
<comment type="caution">
    <text evidence="2">The sequence shown here is derived from an EMBL/GenBank/DDBJ whole genome shotgun (WGS) entry which is preliminary data.</text>
</comment>
<evidence type="ECO:0000313" key="3">
    <source>
        <dbReference type="Proteomes" id="UP000094669"/>
    </source>
</evidence>
<proteinExistence type="predicted"/>
<accession>A0ABX4YI66</accession>